<dbReference type="Gene3D" id="1.25.40.20">
    <property type="entry name" value="Ankyrin repeat-containing domain"/>
    <property type="match status" value="1"/>
</dbReference>
<dbReference type="AlphaFoldDB" id="A0A238YYZ9"/>
<dbReference type="PANTHER" id="PTHR24171:SF8">
    <property type="entry name" value="BRCA1-ASSOCIATED RING DOMAIN PROTEIN 1"/>
    <property type="match status" value="1"/>
</dbReference>
<proteinExistence type="predicted"/>
<dbReference type="SUPFAM" id="SSF48403">
    <property type="entry name" value="Ankyrin repeat"/>
    <property type="match status" value="1"/>
</dbReference>
<evidence type="ECO:0000313" key="5">
    <source>
        <dbReference type="EMBL" id="SNR75971.1"/>
    </source>
</evidence>
<dbReference type="PRINTS" id="PR01415">
    <property type="entry name" value="ANKYRIN"/>
</dbReference>
<evidence type="ECO:0000313" key="6">
    <source>
        <dbReference type="Proteomes" id="UP000198305"/>
    </source>
</evidence>
<protein>
    <submittedName>
        <fullName evidence="5">Ankyrin repeat-containing protein</fullName>
    </submittedName>
</protein>
<feature type="repeat" description="ANK" evidence="3">
    <location>
        <begin position="59"/>
        <end position="91"/>
    </location>
</feature>
<dbReference type="SMART" id="SM00248">
    <property type="entry name" value="ANK"/>
    <property type="match status" value="2"/>
</dbReference>
<dbReference type="Proteomes" id="UP000198305">
    <property type="component" value="Unassembled WGS sequence"/>
</dbReference>
<dbReference type="EMBL" id="FZOA01000003">
    <property type="protein sequence ID" value="SNR75971.1"/>
    <property type="molecule type" value="Genomic_DNA"/>
</dbReference>
<keyword evidence="2 3" id="KW-0040">ANK repeat</keyword>
<dbReference type="Pfam" id="PF12796">
    <property type="entry name" value="Ank_2"/>
    <property type="match status" value="1"/>
</dbReference>
<keyword evidence="4" id="KW-0732">Signal</keyword>
<dbReference type="PANTHER" id="PTHR24171">
    <property type="entry name" value="ANKYRIN REPEAT DOMAIN-CONTAINING PROTEIN 39-RELATED"/>
    <property type="match status" value="1"/>
</dbReference>
<dbReference type="InterPro" id="IPR036770">
    <property type="entry name" value="Ankyrin_rpt-contain_sf"/>
</dbReference>
<evidence type="ECO:0000256" key="1">
    <source>
        <dbReference type="ARBA" id="ARBA00022737"/>
    </source>
</evidence>
<dbReference type="OrthoDB" id="198309at2"/>
<feature type="chain" id="PRO_5013076781" evidence="4">
    <location>
        <begin position="26"/>
        <end position="162"/>
    </location>
</feature>
<accession>A0A238YYZ9</accession>
<gene>
    <name evidence="5" type="ORF">SAMN05192560_0929</name>
</gene>
<dbReference type="InterPro" id="IPR002110">
    <property type="entry name" value="Ankyrin_rpt"/>
</dbReference>
<evidence type="ECO:0000256" key="4">
    <source>
        <dbReference type="SAM" id="SignalP"/>
    </source>
</evidence>
<dbReference type="GO" id="GO:0085020">
    <property type="term" value="P:protein K6-linked ubiquitination"/>
    <property type="evidence" value="ECO:0007669"/>
    <property type="project" value="TreeGrafter"/>
</dbReference>
<keyword evidence="6" id="KW-1185">Reference proteome</keyword>
<feature type="repeat" description="ANK" evidence="3">
    <location>
        <begin position="93"/>
        <end position="125"/>
    </location>
</feature>
<dbReference type="GO" id="GO:0004842">
    <property type="term" value="F:ubiquitin-protein transferase activity"/>
    <property type="evidence" value="ECO:0007669"/>
    <property type="project" value="TreeGrafter"/>
</dbReference>
<dbReference type="PROSITE" id="PS50297">
    <property type="entry name" value="ANK_REP_REGION"/>
    <property type="match status" value="2"/>
</dbReference>
<reference evidence="6" key="1">
    <citation type="submission" date="2017-06" db="EMBL/GenBank/DDBJ databases">
        <authorList>
            <person name="Varghese N."/>
            <person name="Submissions S."/>
        </authorList>
    </citation>
    <scope>NUCLEOTIDE SEQUENCE [LARGE SCALE GENOMIC DNA]</scope>
    <source>
        <strain evidence="6">Ca-68</strain>
    </source>
</reference>
<evidence type="ECO:0000256" key="3">
    <source>
        <dbReference type="PROSITE-ProRule" id="PRU00023"/>
    </source>
</evidence>
<feature type="signal peptide" evidence="4">
    <location>
        <begin position="1"/>
        <end position="25"/>
    </location>
</feature>
<evidence type="ECO:0000256" key="2">
    <source>
        <dbReference type="ARBA" id="ARBA00023043"/>
    </source>
</evidence>
<name>A0A238YYZ9_9PROT</name>
<organism evidence="5 6">
    <name type="scientific">Methylobacillus rhizosphaerae</name>
    <dbReference type="NCBI Taxonomy" id="551994"/>
    <lineage>
        <taxon>Bacteria</taxon>
        <taxon>Pseudomonadati</taxon>
        <taxon>Pseudomonadota</taxon>
        <taxon>Betaproteobacteria</taxon>
        <taxon>Nitrosomonadales</taxon>
        <taxon>Methylophilaceae</taxon>
        <taxon>Methylobacillus</taxon>
    </lineage>
</organism>
<dbReference type="RefSeq" id="WP_089375049.1">
    <property type="nucleotide sequence ID" value="NZ_FZOA01000003.1"/>
</dbReference>
<keyword evidence="1" id="KW-0677">Repeat</keyword>
<sequence length="162" mass="17727">MSKMLKAVLMALMLGVAGLSVVAHAEDMQVEYTDAIGKSNMKIVKKYFNNPYTVDELFFAWTGLQVAANKGQLEAVKFFVEKGADVNYKHPITKMTALHLAAYQGNQDVVKYLIAHGADVNAKLRGNVSIVRALNDEGRTEMVELLTAAGAKNDGCQEEKCN</sequence>
<dbReference type="PROSITE" id="PS50088">
    <property type="entry name" value="ANK_REPEAT"/>
    <property type="match status" value="2"/>
</dbReference>